<evidence type="ECO:0000313" key="2">
    <source>
        <dbReference type="EMBL" id="CAE8591568.1"/>
    </source>
</evidence>
<organism evidence="2 3">
    <name type="scientific">Polarella glacialis</name>
    <name type="common">Dinoflagellate</name>
    <dbReference type="NCBI Taxonomy" id="89957"/>
    <lineage>
        <taxon>Eukaryota</taxon>
        <taxon>Sar</taxon>
        <taxon>Alveolata</taxon>
        <taxon>Dinophyceae</taxon>
        <taxon>Suessiales</taxon>
        <taxon>Suessiaceae</taxon>
        <taxon>Polarella</taxon>
    </lineage>
</organism>
<feature type="non-terminal residue" evidence="2">
    <location>
        <position position="98"/>
    </location>
</feature>
<dbReference type="Proteomes" id="UP000654075">
    <property type="component" value="Unassembled WGS sequence"/>
</dbReference>
<feature type="compositionally biased region" description="Basic and acidic residues" evidence="1">
    <location>
        <begin position="54"/>
        <end position="64"/>
    </location>
</feature>
<evidence type="ECO:0000256" key="1">
    <source>
        <dbReference type="SAM" id="MobiDB-lite"/>
    </source>
</evidence>
<keyword evidence="3" id="KW-1185">Reference proteome</keyword>
<protein>
    <submittedName>
        <fullName evidence="2">Uncharacterized protein</fullName>
    </submittedName>
</protein>
<evidence type="ECO:0000313" key="3">
    <source>
        <dbReference type="Proteomes" id="UP000654075"/>
    </source>
</evidence>
<dbReference type="EMBL" id="CAJNNV010005034">
    <property type="protein sequence ID" value="CAE8591568.1"/>
    <property type="molecule type" value="Genomic_DNA"/>
</dbReference>
<feature type="compositionally biased region" description="Basic residues" evidence="1">
    <location>
        <begin position="20"/>
        <end position="43"/>
    </location>
</feature>
<name>A0A813DUG8_POLGL</name>
<feature type="region of interest" description="Disordered" evidence="1">
    <location>
        <begin position="1"/>
        <end position="98"/>
    </location>
</feature>
<comment type="caution">
    <text evidence="2">The sequence shown here is derived from an EMBL/GenBank/DDBJ whole genome shotgun (WGS) entry which is preliminary data.</text>
</comment>
<reference evidence="2" key="1">
    <citation type="submission" date="2021-02" db="EMBL/GenBank/DDBJ databases">
        <authorList>
            <person name="Dougan E. K."/>
            <person name="Rhodes N."/>
            <person name="Thang M."/>
            <person name="Chan C."/>
        </authorList>
    </citation>
    <scope>NUCLEOTIDE SEQUENCE</scope>
</reference>
<dbReference type="AlphaFoldDB" id="A0A813DUG8"/>
<sequence>ALIAAAGQCWHQGSSVLPSRRGRRRKPCGHPRSHRLGTRRFRPANRSPAGVCRSHGDEARRHSDPGPGHRPPPRGSGAEPEVLIKTCGLPPRASRGVA</sequence>
<feature type="non-terminal residue" evidence="2">
    <location>
        <position position="1"/>
    </location>
</feature>
<proteinExistence type="predicted"/>
<accession>A0A813DUG8</accession>
<gene>
    <name evidence="2" type="ORF">PGLA1383_LOCUS10237</name>
</gene>